<dbReference type="EMBL" id="BART01004697">
    <property type="protein sequence ID" value="GAG55880.1"/>
    <property type="molecule type" value="Genomic_DNA"/>
</dbReference>
<reference evidence="1" key="1">
    <citation type="journal article" date="2014" name="Front. Microbiol.">
        <title>High frequency of phylogenetically diverse reductive dehalogenase-homologous genes in deep subseafloor sedimentary metagenomes.</title>
        <authorList>
            <person name="Kawai M."/>
            <person name="Futagami T."/>
            <person name="Toyoda A."/>
            <person name="Takaki Y."/>
            <person name="Nishi S."/>
            <person name="Hori S."/>
            <person name="Arai W."/>
            <person name="Tsubouchi T."/>
            <person name="Morono Y."/>
            <person name="Uchiyama I."/>
            <person name="Ito T."/>
            <person name="Fujiyama A."/>
            <person name="Inagaki F."/>
            <person name="Takami H."/>
        </authorList>
    </citation>
    <scope>NUCLEOTIDE SEQUENCE</scope>
    <source>
        <strain evidence="1">Expedition CK06-06</strain>
    </source>
</reference>
<organism evidence="1">
    <name type="scientific">marine sediment metagenome</name>
    <dbReference type="NCBI Taxonomy" id="412755"/>
    <lineage>
        <taxon>unclassified sequences</taxon>
        <taxon>metagenomes</taxon>
        <taxon>ecological metagenomes</taxon>
    </lineage>
</organism>
<gene>
    <name evidence="1" type="ORF">S01H4_11553</name>
</gene>
<sequence>MIECLPECPHRHPSLEICQGVEVHSYQIPWCPAILILGLCPEGWR</sequence>
<protein>
    <submittedName>
        <fullName evidence="1">Uncharacterized protein</fullName>
    </submittedName>
</protein>
<accession>X0YIU2</accession>
<proteinExistence type="predicted"/>
<comment type="caution">
    <text evidence="1">The sequence shown here is derived from an EMBL/GenBank/DDBJ whole genome shotgun (WGS) entry which is preliminary data.</text>
</comment>
<dbReference type="AlphaFoldDB" id="X0YIU2"/>
<name>X0YIU2_9ZZZZ</name>
<evidence type="ECO:0000313" key="1">
    <source>
        <dbReference type="EMBL" id="GAG55880.1"/>
    </source>
</evidence>